<dbReference type="Proteomes" id="UP000464620">
    <property type="component" value="Chromosome B09"/>
</dbReference>
<accession>A0A6B9V9F5</accession>
<dbReference type="EMBL" id="CP031001">
    <property type="protein sequence ID" value="QHN77665.1"/>
    <property type="molecule type" value="Genomic_DNA"/>
</dbReference>
<name>A0A6B9V9F5_ARAHY</name>
<sequence>MKLSINTIQSSSGELVGFSGERVSILGSFWLQTTIGDHPLCRTKDDLFLVIDCLSPYNIILGRPSLNSFCAIVSTVHLCVKFQANDDKTATVYSDQIQARQCYNESLKIKTARNTEKMKQQETPTDMLGIDPDFICHKL</sequence>
<proteinExistence type="predicted"/>
<evidence type="ECO:0000313" key="2">
    <source>
        <dbReference type="Proteomes" id="UP000464620"/>
    </source>
</evidence>
<gene>
    <name evidence="1" type="ORF">DS421_19g654680</name>
</gene>
<reference evidence="1 2" key="1">
    <citation type="submission" date="2020-01" db="EMBL/GenBank/DDBJ databases">
        <title>Genome sequence of Arachis hypogaea, cultivar Shitouqi.</title>
        <authorList>
            <person name="Zhuang W."/>
            <person name="Chen H."/>
            <person name="Varshney R."/>
            <person name="Wang D."/>
            <person name="Ming R."/>
        </authorList>
    </citation>
    <scope>NUCLEOTIDE SEQUENCE [LARGE SCALE GENOMIC DNA]</scope>
    <source>
        <tissue evidence="1">Young leaf</tissue>
    </source>
</reference>
<evidence type="ECO:0000313" key="1">
    <source>
        <dbReference type="EMBL" id="QHN77665.1"/>
    </source>
</evidence>
<dbReference type="PANTHER" id="PTHR33240:SF17">
    <property type="entry name" value="EUKARYOTIC PEPTIDE CHAIN RELEASE FACTOR GTP-BINDING SUBUNIT-LIKE"/>
    <property type="match status" value="1"/>
</dbReference>
<dbReference type="PANTHER" id="PTHR33240">
    <property type="entry name" value="OS08G0508500 PROTEIN"/>
    <property type="match status" value="1"/>
</dbReference>
<organism evidence="1 2">
    <name type="scientific">Arachis hypogaea</name>
    <name type="common">Peanut</name>
    <dbReference type="NCBI Taxonomy" id="3818"/>
    <lineage>
        <taxon>Eukaryota</taxon>
        <taxon>Viridiplantae</taxon>
        <taxon>Streptophyta</taxon>
        <taxon>Embryophyta</taxon>
        <taxon>Tracheophyta</taxon>
        <taxon>Spermatophyta</taxon>
        <taxon>Magnoliopsida</taxon>
        <taxon>eudicotyledons</taxon>
        <taxon>Gunneridae</taxon>
        <taxon>Pentapetalae</taxon>
        <taxon>rosids</taxon>
        <taxon>fabids</taxon>
        <taxon>Fabales</taxon>
        <taxon>Fabaceae</taxon>
        <taxon>Papilionoideae</taxon>
        <taxon>50 kb inversion clade</taxon>
        <taxon>dalbergioids sensu lato</taxon>
        <taxon>Dalbergieae</taxon>
        <taxon>Pterocarpus clade</taxon>
        <taxon>Arachis</taxon>
    </lineage>
</organism>
<dbReference type="AlphaFoldDB" id="A0A6B9V9F5"/>
<protein>
    <submittedName>
        <fullName evidence="1">Uncharacterized protein</fullName>
    </submittedName>
</protein>